<dbReference type="Proteomes" id="UP000008144">
    <property type="component" value="Unassembled WGS sequence"/>
</dbReference>
<keyword evidence="10" id="KW-0119">Carbohydrate metabolism</keyword>
<comment type="cofactor">
    <cofactor evidence="2">
        <name>Mg(2+)</name>
        <dbReference type="ChEBI" id="CHEBI:18420"/>
    </cofactor>
</comment>
<dbReference type="FunCoup" id="F6ZDC7">
    <property type="interactions" value="74"/>
</dbReference>
<dbReference type="Ensembl" id="ENSCINT00000002112.3">
    <property type="protein sequence ID" value="ENSCINP00000002112.3"/>
    <property type="gene ID" value="ENSCING00000001122.3"/>
</dbReference>
<dbReference type="PROSITE" id="PS00710">
    <property type="entry name" value="PGM_PMM"/>
    <property type="match status" value="1"/>
</dbReference>
<evidence type="ECO:0000256" key="7">
    <source>
        <dbReference type="ARBA" id="ARBA00022723"/>
    </source>
</evidence>
<evidence type="ECO:0000313" key="18">
    <source>
        <dbReference type="Proteomes" id="UP000008144"/>
    </source>
</evidence>
<evidence type="ECO:0000256" key="1">
    <source>
        <dbReference type="ARBA" id="ARBA00000443"/>
    </source>
</evidence>
<evidence type="ECO:0000259" key="14">
    <source>
        <dbReference type="Pfam" id="PF02878"/>
    </source>
</evidence>
<dbReference type="GO" id="GO:0005829">
    <property type="term" value="C:cytosol"/>
    <property type="evidence" value="ECO:0000318"/>
    <property type="project" value="GO_Central"/>
</dbReference>
<dbReference type="AlphaFoldDB" id="F6ZDC7"/>
<dbReference type="NCBIfam" id="NF005737">
    <property type="entry name" value="PRK07564.1-1"/>
    <property type="match status" value="1"/>
</dbReference>
<dbReference type="CDD" id="cd03085">
    <property type="entry name" value="PGM1"/>
    <property type="match status" value="1"/>
</dbReference>
<comment type="catalytic activity">
    <reaction evidence="12">
        <text>O-phospho-L-seryl-[protein] + alpha-D-glucose 1-phosphate = alpha-D-glucose 1,6-bisphosphate + L-seryl-[protein]</text>
        <dbReference type="Rhea" id="RHEA:68748"/>
        <dbReference type="Rhea" id="RHEA-COMP:9863"/>
        <dbReference type="Rhea" id="RHEA-COMP:11604"/>
        <dbReference type="ChEBI" id="CHEBI:29999"/>
        <dbReference type="ChEBI" id="CHEBI:58392"/>
        <dbReference type="ChEBI" id="CHEBI:58601"/>
        <dbReference type="ChEBI" id="CHEBI:83421"/>
    </reaction>
</comment>
<dbReference type="Pfam" id="PF02878">
    <property type="entry name" value="PGM_PMM_I"/>
    <property type="match status" value="1"/>
</dbReference>
<dbReference type="InterPro" id="IPR036900">
    <property type="entry name" value="A-D-PHexomutase_C_sf"/>
</dbReference>
<reference evidence="17" key="2">
    <citation type="submission" date="2025-08" db="UniProtKB">
        <authorList>
            <consortium name="Ensembl"/>
        </authorList>
    </citation>
    <scope>IDENTIFICATION</scope>
</reference>
<protein>
    <recommendedName>
        <fullName evidence="4">phosphoglucomutase (alpha-D-glucose-1,6-bisphosphate-dependent)</fullName>
        <ecNumber evidence="4">5.4.2.2</ecNumber>
    </recommendedName>
</protein>
<evidence type="ECO:0000256" key="6">
    <source>
        <dbReference type="ARBA" id="ARBA00022553"/>
    </source>
</evidence>
<dbReference type="Pfam" id="PF24947">
    <property type="entry name" value="PGM1_C_vert_fung"/>
    <property type="match status" value="1"/>
</dbReference>
<dbReference type="FunFam" id="3.40.120.10:FF:000005">
    <property type="entry name" value="Phosphoglucomutase 5"/>
    <property type="match status" value="1"/>
</dbReference>
<dbReference type="InterPro" id="IPR005846">
    <property type="entry name" value="A-D-PHexomutase_a/b/a-III"/>
</dbReference>
<proteinExistence type="inferred from homology"/>
<dbReference type="InterPro" id="IPR005841">
    <property type="entry name" value="Alpha-D-phosphohexomutase_SF"/>
</dbReference>
<feature type="domain" description="Alpha-D-phosphohexomutase alpha/beta/alpha" evidence="15">
    <location>
        <begin position="191"/>
        <end position="298"/>
    </location>
</feature>
<dbReference type="FunFam" id="3.40.120.10:FF:000006">
    <property type="entry name" value="Phosphoglucomutase PgmA"/>
    <property type="match status" value="1"/>
</dbReference>
<dbReference type="Pfam" id="PF02880">
    <property type="entry name" value="PGM_PMM_III"/>
    <property type="match status" value="1"/>
</dbReference>
<evidence type="ECO:0000313" key="17">
    <source>
        <dbReference type="Ensembl" id="ENSCINP00000002112.3"/>
    </source>
</evidence>
<dbReference type="Pfam" id="PF02879">
    <property type="entry name" value="PGM_PMM_II"/>
    <property type="match status" value="1"/>
</dbReference>
<evidence type="ECO:0000256" key="11">
    <source>
        <dbReference type="ARBA" id="ARBA00049318"/>
    </source>
</evidence>
<dbReference type="InParanoid" id="F6ZDC7"/>
<evidence type="ECO:0000256" key="8">
    <source>
        <dbReference type="ARBA" id="ARBA00022842"/>
    </source>
</evidence>
<evidence type="ECO:0000256" key="10">
    <source>
        <dbReference type="ARBA" id="ARBA00023277"/>
    </source>
</evidence>
<reference evidence="18" key="1">
    <citation type="journal article" date="2002" name="Science">
        <title>The draft genome of Ciona intestinalis: insights into chordate and vertebrate origins.</title>
        <authorList>
            <person name="Dehal P."/>
            <person name="Satou Y."/>
            <person name="Campbell R.K."/>
            <person name="Chapman J."/>
            <person name="Degnan B."/>
            <person name="De Tomaso A."/>
            <person name="Davidson B."/>
            <person name="Di Gregorio A."/>
            <person name="Gelpke M."/>
            <person name="Goodstein D.M."/>
            <person name="Harafuji N."/>
            <person name="Hastings K.E."/>
            <person name="Ho I."/>
            <person name="Hotta K."/>
            <person name="Huang W."/>
            <person name="Kawashima T."/>
            <person name="Lemaire P."/>
            <person name="Martinez D."/>
            <person name="Meinertzhagen I.A."/>
            <person name="Necula S."/>
            <person name="Nonaka M."/>
            <person name="Putnam N."/>
            <person name="Rash S."/>
            <person name="Saiga H."/>
            <person name="Satake M."/>
            <person name="Terry A."/>
            <person name="Yamada L."/>
            <person name="Wang H.G."/>
            <person name="Awazu S."/>
            <person name="Azumi K."/>
            <person name="Boore J."/>
            <person name="Branno M."/>
            <person name="Chin-Bow S."/>
            <person name="DeSantis R."/>
            <person name="Doyle S."/>
            <person name="Francino P."/>
            <person name="Keys D.N."/>
            <person name="Haga S."/>
            <person name="Hayashi H."/>
            <person name="Hino K."/>
            <person name="Imai K.S."/>
            <person name="Inaba K."/>
            <person name="Kano S."/>
            <person name="Kobayashi K."/>
            <person name="Kobayashi M."/>
            <person name="Lee B.I."/>
            <person name="Makabe K.W."/>
            <person name="Manohar C."/>
            <person name="Matassi G."/>
            <person name="Medina M."/>
            <person name="Mochizuki Y."/>
            <person name="Mount S."/>
            <person name="Morishita T."/>
            <person name="Miura S."/>
            <person name="Nakayama A."/>
            <person name="Nishizaka S."/>
            <person name="Nomoto H."/>
            <person name="Ohta F."/>
            <person name="Oishi K."/>
            <person name="Rigoutsos I."/>
            <person name="Sano M."/>
            <person name="Sasaki A."/>
            <person name="Sasakura Y."/>
            <person name="Shoguchi E."/>
            <person name="Shin-i T."/>
            <person name="Spagnuolo A."/>
            <person name="Stainier D."/>
            <person name="Suzuki M.M."/>
            <person name="Tassy O."/>
            <person name="Takatori N."/>
            <person name="Tokuoka M."/>
            <person name="Yagi K."/>
            <person name="Yoshizaki F."/>
            <person name="Wada S."/>
            <person name="Zhang C."/>
            <person name="Hyatt P.D."/>
            <person name="Larimer F."/>
            <person name="Detter C."/>
            <person name="Doggett N."/>
            <person name="Glavina T."/>
            <person name="Hawkins T."/>
            <person name="Richardson P."/>
            <person name="Lucas S."/>
            <person name="Kohara Y."/>
            <person name="Levine M."/>
            <person name="Satoh N."/>
            <person name="Rokhsar D.S."/>
        </authorList>
    </citation>
    <scope>NUCLEOTIDE SEQUENCE [LARGE SCALE GENOMIC DNA]</scope>
</reference>
<evidence type="ECO:0000256" key="4">
    <source>
        <dbReference type="ARBA" id="ARBA00012728"/>
    </source>
</evidence>
<keyword evidence="18" id="KW-1185">Reference proteome</keyword>
<evidence type="ECO:0000256" key="3">
    <source>
        <dbReference type="ARBA" id="ARBA00010231"/>
    </source>
</evidence>
<comment type="catalytic activity">
    <reaction evidence="11">
        <text>alpha-D-glucose 1,6-bisphosphate + L-seryl-[protein] = O-phospho-L-seryl-[protein] + alpha-D-glucose 6-phosphate</text>
        <dbReference type="Rhea" id="RHEA:68752"/>
        <dbReference type="Rhea" id="RHEA-COMP:9863"/>
        <dbReference type="Rhea" id="RHEA-COMP:11604"/>
        <dbReference type="ChEBI" id="CHEBI:29999"/>
        <dbReference type="ChEBI" id="CHEBI:58225"/>
        <dbReference type="ChEBI" id="CHEBI:58392"/>
        <dbReference type="ChEBI" id="CHEBI:83421"/>
    </reaction>
</comment>
<dbReference type="InterPro" id="IPR016066">
    <property type="entry name" value="A-D-PHexomutase_CS"/>
</dbReference>
<name>F6ZDC7_CIOIN</name>
<evidence type="ECO:0000256" key="9">
    <source>
        <dbReference type="ARBA" id="ARBA00023235"/>
    </source>
</evidence>
<evidence type="ECO:0000256" key="2">
    <source>
        <dbReference type="ARBA" id="ARBA00001946"/>
    </source>
</evidence>
<dbReference type="EC" id="5.4.2.2" evidence="4"/>
<keyword evidence="8 13" id="KW-0460">Magnesium</keyword>
<sequence>NMSIVSVPTSAYADQKPGTSGLRKNTQVYLTQKHYTENFIQSILLSIDENERKGSTLVVGGDGRYYMKDVVQIIIKMAAANGVAKLVVGQNGILSTPAVSCLIRKYSATGGIILTASHNPGGPNADFGIKYNTSNGGPAPSSVTDKIFTISKSLESFQTCPDIEVDISSIGSNAFKVGGSDFTVDVVCSVKDYVEMMKEIFDFESIKSYVTSKNLKLCFDSLHGVMGPYADKIVCGELGADASSIVHSIPLEDFGGGHPDPNLTYAKALMDKMKKGEHDFGVAFDGDGDRNMIIGKNGFFVSPCDSLAVIAANHEAIPYFRKHKVSGFARSMPTSAAVDHVAKGFGMEMFETPTGWKFFGNLMDAGKISLCGEESFGTGSDHIREKDGMWAALAWLSILSHRKMSAEEVIIDHWKKYGRNCFTRYDYEQVDSEAAGKMMKSLEQMTEDQSLVGSTQSGAGKTYTVQLMDNYRYTDPIDKSIAEKQGIRIIFSDGSRLVFRLSGTGSSGATVRMYVDSYVSSDDATLEAPVADVLCPLVEIALKISQIPELTGRTSPTVIT</sequence>
<dbReference type="SUPFAM" id="SSF53738">
    <property type="entry name" value="Phosphoglucomutase, first 3 domains"/>
    <property type="match status" value="3"/>
</dbReference>
<dbReference type="Gene3D" id="3.40.120.10">
    <property type="entry name" value="Alpha-D-Glucose-1,6-Bisphosphate, subunit A, domain 3"/>
    <property type="match status" value="3"/>
</dbReference>
<dbReference type="PRINTS" id="PR00509">
    <property type="entry name" value="PGMPMM"/>
</dbReference>
<dbReference type="PANTHER" id="PTHR22573:SF2">
    <property type="entry name" value="PHOSPHOGLUCOMUTASE"/>
    <property type="match status" value="1"/>
</dbReference>
<feature type="domain" description="Alpha-D-phosphohexomutase alpha/beta/alpha" evidence="16">
    <location>
        <begin position="305"/>
        <end position="417"/>
    </location>
</feature>
<keyword evidence="5" id="KW-0313">Glucose metabolism</keyword>
<dbReference type="InterPro" id="IPR016055">
    <property type="entry name" value="A-D-PHexomutase_a/b/a-I/II/III"/>
</dbReference>
<dbReference type="Gene3D" id="3.30.310.50">
    <property type="entry name" value="Alpha-D-phosphohexomutase, C-terminal domain"/>
    <property type="match status" value="1"/>
</dbReference>
<evidence type="ECO:0000256" key="5">
    <source>
        <dbReference type="ARBA" id="ARBA00022526"/>
    </source>
</evidence>
<accession>F6ZDC7</accession>
<dbReference type="SUPFAM" id="SSF55957">
    <property type="entry name" value="Phosphoglucomutase, C-terminal domain"/>
    <property type="match status" value="1"/>
</dbReference>
<keyword evidence="9" id="KW-0413">Isomerase</keyword>
<dbReference type="InterPro" id="IPR005844">
    <property type="entry name" value="A-D-PHexomutase_a/b/a-I"/>
</dbReference>
<dbReference type="FunFam" id="3.40.120.10:FF:000004">
    <property type="entry name" value="Phosphoglucomutase 5"/>
    <property type="match status" value="1"/>
</dbReference>
<evidence type="ECO:0000256" key="13">
    <source>
        <dbReference type="RuleBase" id="RU004326"/>
    </source>
</evidence>
<dbReference type="GO" id="GO:0006006">
    <property type="term" value="P:glucose metabolic process"/>
    <property type="evidence" value="ECO:0007669"/>
    <property type="project" value="UniProtKB-KW"/>
</dbReference>
<feature type="domain" description="Alpha-D-phosphohexomutase alpha/beta/alpha" evidence="14">
    <location>
        <begin position="15"/>
        <end position="154"/>
    </location>
</feature>
<dbReference type="GO" id="GO:0004614">
    <property type="term" value="F:phosphoglucomutase activity"/>
    <property type="evidence" value="ECO:0000318"/>
    <property type="project" value="GO_Central"/>
</dbReference>
<keyword evidence="7 13" id="KW-0479">Metal-binding</keyword>
<dbReference type="PANTHER" id="PTHR22573">
    <property type="entry name" value="PHOSPHOHEXOMUTASE FAMILY MEMBER"/>
    <property type="match status" value="1"/>
</dbReference>
<reference evidence="17" key="3">
    <citation type="submission" date="2025-09" db="UniProtKB">
        <authorList>
            <consortium name="Ensembl"/>
        </authorList>
    </citation>
    <scope>IDENTIFICATION</scope>
</reference>
<dbReference type="FunFam" id="3.30.310.50:FF:000002">
    <property type="entry name" value="Phosphoglucomutase 5"/>
    <property type="match status" value="1"/>
</dbReference>
<dbReference type="InterPro" id="IPR005845">
    <property type="entry name" value="A-D-PHexomutase_a/b/a-II"/>
</dbReference>
<organism evidence="17 18">
    <name type="scientific">Ciona intestinalis</name>
    <name type="common">Transparent sea squirt</name>
    <name type="synonym">Ascidia intestinalis</name>
    <dbReference type="NCBI Taxonomy" id="7719"/>
    <lineage>
        <taxon>Eukaryota</taxon>
        <taxon>Metazoa</taxon>
        <taxon>Chordata</taxon>
        <taxon>Tunicata</taxon>
        <taxon>Ascidiacea</taxon>
        <taxon>Phlebobranchia</taxon>
        <taxon>Cionidae</taxon>
        <taxon>Ciona</taxon>
    </lineage>
</organism>
<dbReference type="GeneTree" id="ENSGT00940000155542"/>
<comment type="similarity">
    <text evidence="3 13">Belongs to the phosphohexose mutase family.</text>
</comment>
<dbReference type="InterPro" id="IPR045244">
    <property type="entry name" value="PGM"/>
</dbReference>
<comment type="catalytic activity">
    <reaction evidence="1">
        <text>alpha-D-glucose 1-phosphate = alpha-D-glucose 6-phosphate</text>
        <dbReference type="Rhea" id="RHEA:23536"/>
        <dbReference type="ChEBI" id="CHEBI:58225"/>
        <dbReference type="ChEBI" id="CHEBI:58601"/>
        <dbReference type="EC" id="5.4.2.2"/>
    </reaction>
</comment>
<keyword evidence="6" id="KW-0597">Phosphoprotein</keyword>
<evidence type="ECO:0000259" key="15">
    <source>
        <dbReference type="Pfam" id="PF02879"/>
    </source>
</evidence>
<dbReference type="HOGENOM" id="CLU_009330_0_1_1"/>
<dbReference type="GO" id="GO:0000287">
    <property type="term" value="F:magnesium ion binding"/>
    <property type="evidence" value="ECO:0007669"/>
    <property type="project" value="InterPro"/>
</dbReference>
<dbReference type="GO" id="GO:0005975">
    <property type="term" value="P:carbohydrate metabolic process"/>
    <property type="evidence" value="ECO:0000318"/>
    <property type="project" value="GO_Central"/>
</dbReference>
<dbReference type="STRING" id="7719.ENSCINP00000002112"/>
<evidence type="ECO:0000259" key="16">
    <source>
        <dbReference type="Pfam" id="PF02880"/>
    </source>
</evidence>
<dbReference type="OMA" id="WIQDRAN"/>
<evidence type="ECO:0000256" key="12">
    <source>
        <dbReference type="ARBA" id="ARBA00049409"/>
    </source>
</evidence>